<dbReference type="Gene3D" id="3.40.50.2000">
    <property type="entry name" value="Glycogen Phosphorylase B"/>
    <property type="match status" value="1"/>
</dbReference>
<evidence type="ECO:0000313" key="1">
    <source>
        <dbReference type="EMBL" id="OGF30900.1"/>
    </source>
</evidence>
<dbReference type="NCBIfam" id="TIGR00661">
    <property type="entry name" value="MJ1255"/>
    <property type="match status" value="1"/>
</dbReference>
<accession>A0A1F5SW14</accession>
<dbReference type="PANTHER" id="PTHR21015:SF22">
    <property type="entry name" value="GLYCOSYLTRANSFERASE"/>
    <property type="match status" value="1"/>
</dbReference>
<comment type="caution">
    <text evidence="1">The sequence shown here is derived from an EMBL/GenBank/DDBJ whole genome shotgun (WGS) entry which is preliminary data.</text>
</comment>
<name>A0A1F5SW14_9BACT</name>
<dbReference type="STRING" id="1798002.A2478_00420"/>
<organism evidence="1 2">
    <name type="scientific">Candidatus Falkowbacteria bacterium RIFOXYC2_FULL_36_12</name>
    <dbReference type="NCBI Taxonomy" id="1798002"/>
    <lineage>
        <taxon>Bacteria</taxon>
        <taxon>Candidatus Falkowiibacteriota</taxon>
    </lineage>
</organism>
<dbReference type="SUPFAM" id="SSF53756">
    <property type="entry name" value="UDP-Glycosyltransferase/glycogen phosphorylase"/>
    <property type="match status" value="1"/>
</dbReference>
<dbReference type="GO" id="GO:0016757">
    <property type="term" value="F:glycosyltransferase activity"/>
    <property type="evidence" value="ECO:0007669"/>
    <property type="project" value="TreeGrafter"/>
</dbReference>
<dbReference type="PANTHER" id="PTHR21015">
    <property type="entry name" value="UDP-N-ACETYLGLUCOSAMINE--N-ACETYLMURAMYL-(PENTAPEPTIDE) PYROPHOSPHORYL-UNDECAPRENOL N-ACETYLGLUCOSAMINE TRANSFERASE 1"/>
    <property type="match status" value="1"/>
</dbReference>
<evidence type="ECO:0000313" key="2">
    <source>
        <dbReference type="Proteomes" id="UP000179001"/>
    </source>
</evidence>
<dbReference type="EMBL" id="MFGJ01000008">
    <property type="protein sequence ID" value="OGF30900.1"/>
    <property type="molecule type" value="Genomic_DNA"/>
</dbReference>
<dbReference type="AlphaFoldDB" id="A0A1F5SW14"/>
<sequence length="345" mass="39661">MAKIIYGVAGQGFGHAMRSKVIIDHLKQVGHEVRVLTYGQALPYLKKFVRVDEIVGLQLVYKNNKVDYLSTIIKDSKKFPKILQSFSQVSKIFNKFEPEVVISDYEPMSSILAHLNALPLLSIGNHHFITNCEIKFPKKYYRDYLTVKAITLAMTPKADAYFITTIAKEKIKDKKTFLFPPIVQEDVSKLTAKKGDFVLVYLTSEYGQLVEQLQKLTKYKFVVYGMNKNGKYGNVILKEFSRKGFVKDLSQSKAVIANSGFTFISEALFLKKPYFAIPVANQFEQTINAVYLEKIGVGTYSENFNQTEIDNFLQNLEVYEKNLKKYPKFTNQKLFSKLDNFLKKY</sequence>
<dbReference type="Pfam" id="PF13528">
    <property type="entry name" value="Glyco_trans_1_3"/>
    <property type="match status" value="1"/>
</dbReference>
<protein>
    <recommendedName>
        <fullName evidence="3">UDP-glucuronosyltransferase</fullName>
    </recommendedName>
</protein>
<dbReference type="InterPro" id="IPR005262">
    <property type="entry name" value="MJ1255-like"/>
</dbReference>
<evidence type="ECO:0008006" key="3">
    <source>
        <dbReference type="Google" id="ProtNLM"/>
    </source>
</evidence>
<reference evidence="1 2" key="1">
    <citation type="journal article" date="2016" name="Nat. Commun.">
        <title>Thousands of microbial genomes shed light on interconnected biogeochemical processes in an aquifer system.</title>
        <authorList>
            <person name="Anantharaman K."/>
            <person name="Brown C.T."/>
            <person name="Hug L.A."/>
            <person name="Sharon I."/>
            <person name="Castelle C.J."/>
            <person name="Probst A.J."/>
            <person name="Thomas B.C."/>
            <person name="Singh A."/>
            <person name="Wilkins M.J."/>
            <person name="Karaoz U."/>
            <person name="Brodie E.L."/>
            <person name="Williams K.H."/>
            <person name="Hubbard S.S."/>
            <person name="Banfield J.F."/>
        </authorList>
    </citation>
    <scope>NUCLEOTIDE SEQUENCE [LARGE SCALE GENOMIC DNA]</scope>
</reference>
<dbReference type="Proteomes" id="UP000179001">
    <property type="component" value="Unassembled WGS sequence"/>
</dbReference>
<gene>
    <name evidence="1" type="ORF">A2478_00420</name>
</gene>
<proteinExistence type="predicted"/>